<dbReference type="InterPro" id="IPR001242">
    <property type="entry name" value="Condensation_dom"/>
</dbReference>
<feature type="region of interest" description="Disordered" evidence="4">
    <location>
        <begin position="1398"/>
        <end position="1422"/>
    </location>
</feature>
<dbReference type="PROSITE" id="PS50075">
    <property type="entry name" value="CARRIER"/>
    <property type="match status" value="2"/>
</dbReference>
<dbReference type="Gene3D" id="3.40.50.12780">
    <property type="entry name" value="N-terminal domain of ligase-like"/>
    <property type="match status" value="2"/>
</dbReference>
<keyword evidence="7" id="KW-1185">Reference proteome</keyword>
<dbReference type="SUPFAM" id="SSF52777">
    <property type="entry name" value="CoA-dependent acyltransferases"/>
    <property type="match status" value="2"/>
</dbReference>
<dbReference type="GO" id="GO:0008610">
    <property type="term" value="P:lipid biosynthetic process"/>
    <property type="evidence" value="ECO:0007669"/>
    <property type="project" value="UniProtKB-ARBA"/>
</dbReference>
<dbReference type="GO" id="GO:0047527">
    <property type="term" value="F:2,3-dihydroxybenzoate-serine ligase activity"/>
    <property type="evidence" value="ECO:0007669"/>
    <property type="project" value="TreeGrafter"/>
</dbReference>
<dbReference type="Pfam" id="PF00501">
    <property type="entry name" value="AMP-binding"/>
    <property type="match status" value="2"/>
</dbReference>
<dbReference type="SMART" id="SM00823">
    <property type="entry name" value="PKS_PP"/>
    <property type="match status" value="2"/>
</dbReference>
<keyword evidence="3" id="KW-0597">Phosphoprotein</keyword>
<dbReference type="GO" id="GO:0009366">
    <property type="term" value="C:enterobactin synthetase complex"/>
    <property type="evidence" value="ECO:0007669"/>
    <property type="project" value="TreeGrafter"/>
</dbReference>
<dbReference type="SUPFAM" id="SSF47336">
    <property type="entry name" value="ACP-like"/>
    <property type="match status" value="2"/>
</dbReference>
<dbReference type="PROSITE" id="PS00455">
    <property type="entry name" value="AMP_BINDING"/>
    <property type="match status" value="2"/>
</dbReference>
<keyword evidence="2" id="KW-0596">Phosphopantetheine</keyword>
<evidence type="ECO:0000313" key="7">
    <source>
        <dbReference type="Proteomes" id="UP000622552"/>
    </source>
</evidence>
<dbReference type="CDD" id="cd05930">
    <property type="entry name" value="A_NRPS"/>
    <property type="match status" value="2"/>
</dbReference>
<reference evidence="6" key="1">
    <citation type="submission" date="2020-11" db="EMBL/GenBank/DDBJ databases">
        <title>Sequencing the genomes of 1000 actinobacteria strains.</title>
        <authorList>
            <person name="Klenk H.-P."/>
        </authorList>
    </citation>
    <scope>NUCLEOTIDE SEQUENCE</scope>
    <source>
        <strain evidence="6">DSM 45356</strain>
    </source>
</reference>
<dbReference type="Pfam" id="PF13193">
    <property type="entry name" value="AMP-binding_C"/>
    <property type="match status" value="2"/>
</dbReference>
<sequence>MRPGARRHRAAAVTGLLCDLVTEQAARTPDAVAVRQWDTTVTYRELVGRAAGLAVALQAHGVGPEVRVGVCGRRVPAMLSAVLGVQLAGGAYVPLDPSHPAGRRALMLADAGITVAVVDDAGAEALAGTGLTLLRVPVDAADEPPVNAATPDNVAYVMYTSGSSGQPKGVVVAHRTAAHFARSTAEIFALGGDCRSIGFAALGFDVSVLDFYPPLSRGGSIAFIPDADRIDATRLQRFLEEHRVTWGVLPPALLPLLHPDRLPDLRHALTAGESPGPDQVARWSAPPDRRFFNWYGPTECSCIVVGTEVTGTWSTTPPIGFPLPDCAAYVLDENLLPCPDGVPGELVIGGPHVVRGYLDRPGLTADRFVPDPFGDVPGARLYRTGDRVVRGPEHGIVHLGRLDRQVKVSGQRVELGEIEAVLRGLPGVAQAVADVTDSVLVAYLTPDDAPDLTALRALCGDRLPGYMIPTRVVRLAALPLNTSGKVDLAALRSHASAPVTGDRAPGTPLEHAVARAWSRVLGVAAPGLDDDFFASGGHSLLAMRLVEAVRADPGRAVTVEDVFVGRTLGGLADRAEKAAAHVDLPVRPGQPPAMSGAQRRVWFVDRLAGDTPAYNIAFAERLHGPVDPAALGRALRAVTARHEVLRWRFPDTAGAPYVAVDPVGPAVPVPVDDAPDPERWLRDQALRHFDLANDALWRVRLLRIGDDGYLLALTVHHTVFDGWSQQLFYRDLAAAYAAELAGDAPQLGALPATFADYVAWQAERERSDAELDWWTARLAGAPTVLDLPRDLPRPAVQTFRGAGTRAPLDATGTVRALAARLGTTPYVVLLAAFAQLLRRLTGEKDLIIGVPVADRGHPAFEPMIGFCVDTVPLRLTVDDTADFAGHVRACAETLTAALARAATPLERIVTALGVERDLTRNPLVQVLFNMYNFAQPRLELPGVTAEPVPAGLPGSLFDLTLYLSENADGWDLQAVYNPDLYHAGRIGALLDSYTRLVGDLVGTPGAPVGTASTRGSGALVRDASTQGTGAVALPDPADPLPRWDGPGIVERIAAVAEAHPDAVAVTGAGGGLDYRRLVDLQRATTAAVTAAGIAPGQAVGVLATRDVQLPGLLLGVLASGARWAVLDATLPAARLAAQVRAAGCVALLACPGVTPPAELAALPLLAVDAAAVGSGVEADGRGYLSFTSGTTGEPKAVLTGERPLAHFLDWYPSHFGLGRDDRFALLAGLGHDPLLRDVFTPLVLGATLHVPPGDLPRDPVRLAAWLAAEGVTVAHLTPQLARVLAAVPGASAPALRLIACGGDQLTYGDVARLRGYAPAARVVNLYGTTETPQAQAHHQPTAGHPATGPVPVGRGIDGVALLVLGPAGQPAGIGELGEVVIRSRHLATGYVTAGELDDDRSRSRFTPTRPSDAEDRMYQTGDLGRYGPDGEVVLAGRDDDQVKIRGYRLELGEVEAALLAHPNVRTAAVVAETEQGELVLRGYAVPTAAGLTVEALRAHLGTLLPGHAVPATVTLLPALPLTPNGKVDRSALPRPTSRPAASVADAPATATERLIAGTWCEVLGLPRVGTADNFFEIGGHSLAIAAVQARLTTLLERDVDILDLFRHPNIRALGAHLDGTTRTPGLDRAAQRVAARRDRTRRTTTVRAAGDEKGRDA</sequence>
<evidence type="ECO:0000256" key="4">
    <source>
        <dbReference type="SAM" id="MobiDB-lite"/>
    </source>
</evidence>
<dbReference type="PANTHER" id="PTHR45527:SF1">
    <property type="entry name" value="FATTY ACID SYNTHASE"/>
    <property type="match status" value="1"/>
</dbReference>
<accession>A0A8J7GDK8</accession>
<dbReference type="InterPro" id="IPR010071">
    <property type="entry name" value="AA_adenyl_dom"/>
</dbReference>
<dbReference type="GO" id="GO:0009239">
    <property type="term" value="P:enterobactin biosynthetic process"/>
    <property type="evidence" value="ECO:0007669"/>
    <property type="project" value="TreeGrafter"/>
</dbReference>
<dbReference type="InterPro" id="IPR045851">
    <property type="entry name" value="AMP-bd_C_sf"/>
</dbReference>
<dbReference type="Proteomes" id="UP000622552">
    <property type="component" value="Unassembled WGS sequence"/>
</dbReference>
<dbReference type="GO" id="GO:0005829">
    <property type="term" value="C:cytosol"/>
    <property type="evidence" value="ECO:0007669"/>
    <property type="project" value="TreeGrafter"/>
</dbReference>
<evidence type="ECO:0000256" key="1">
    <source>
        <dbReference type="ARBA" id="ARBA00001957"/>
    </source>
</evidence>
<dbReference type="PANTHER" id="PTHR45527">
    <property type="entry name" value="NONRIBOSOMAL PEPTIDE SYNTHETASE"/>
    <property type="match status" value="1"/>
</dbReference>
<feature type="region of interest" description="Disordered" evidence="4">
    <location>
        <begin position="1636"/>
        <end position="1657"/>
    </location>
</feature>
<dbReference type="PROSITE" id="PS00012">
    <property type="entry name" value="PHOSPHOPANTETHEINE"/>
    <property type="match status" value="1"/>
</dbReference>
<dbReference type="InterPro" id="IPR020806">
    <property type="entry name" value="PKS_PP-bd"/>
</dbReference>
<dbReference type="GO" id="GO:0043041">
    <property type="term" value="P:amino acid activation for nonribosomal peptide biosynthetic process"/>
    <property type="evidence" value="ECO:0007669"/>
    <property type="project" value="TreeGrafter"/>
</dbReference>
<dbReference type="Gene3D" id="3.30.300.30">
    <property type="match status" value="2"/>
</dbReference>
<dbReference type="RefSeq" id="WP_233473010.1">
    <property type="nucleotide sequence ID" value="NZ_BONS01000016.1"/>
</dbReference>
<dbReference type="InterPro" id="IPR000873">
    <property type="entry name" value="AMP-dep_synth/lig_dom"/>
</dbReference>
<dbReference type="CDD" id="cd19531">
    <property type="entry name" value="LCL_NRPS-like"/>
    <property type="match status" value="1"/>
</dbReference>
<dbReference type="NCBIfam" id="TIGR01733">
    <property type="entry name" value="AA-adenyl-dom"/>
    <property type="match status" value="1"/>
</dbReference>
<evidence type="ECO:0000313" key="6">
    <source>
        <dbReference type="EMBL" id="MBG6136719.1"/>
    </source>
</evidence>
<dbReference type="EMBL" id="JADOUF010000001">
    <property type="protein sequence ID" value="MBG6136719.1"/>
    <property type="molecule type" value="Genomic_DNA"/>
</dbReference>
<evidence type="ECO:0000256" key="3">
    <source>
        <dbReference type="ARBA" id="ARBA00022553"/>
    </source>
</evidence>
<dbReference type="Gene3D" id="3.30.559.10">
    <property type="entry name" value="Chloramphenicol acetyltransferase-like domain"/>
    <property type="match status" value="1"/>
</dbReference>
<protein>
    <submittedName>
        <fullName evidence="6">Amino acid adenylation domain-containing protein</fullName>
    </submittedName>
</protein>
<dbReference type="InterPro" id="IPR020845">
    <property type="entry name" value="AMP-binding_CS"/>
</dbReference>
<dbReference type="InterPro" id="IPR042099">
    <property type="entry name" value="ANL_N_sf"/>
</dbReference>
<name>A0A8J7GDK8_9ACTN</name>
<organism evidence="6 7">
    <name type="scientific">Longispora fulva</name>
    <dbReference type="NCBI Taxonomy" id="619741"/>
    <lineage>
        <taxon>Bacteria</taxon>
        <taxon>Bacillati</taxon>
        <taxon>Actinomycetota</taxon>
        <taxon>Actinomycetes</taxon>
        <taxon>Micromonosporales</taxon>
        <taxon>Micromonosporaceae</taxon>
        <taxon>Longispora</taxon>
    </lineage>
</organism>
<dbReference type="Pfam" id="PF00550">
    <property type="entry name" value="PP-binding"/>
    <property type="match status" value="2"/>
</dbReference>
<dbReference type="InterPro" id="IPR025110">
    <property type="entry name" value="AMP-bd_C"/>
</dbReference>
<comment type="caution">
    <text evidence="6">The sequence shown here is derived from an EMBL/GenBank/DDBJ whole genome shotgun (WGS) entry which is preliminary data.</text>
</comment>
<dbReference type="GO" id="GO:0031177">
    <property type="term" value="F:phosphopantetheine binding"/>
    <property type="evidence" value="ECO:0007669"/>
    <property type="project" value="InterPro"/>
</dbReference>
<gene>
    <name evidence="6" type="ORF">IW245_002913</name>
</gene>
<feature type="domain" description="Carrier" evidence="5">
    <location>
        <begin position="504"/>
        <end position="579"/>
    </location>
</feature>
<feature type="domain" description="Carrier" evidence="5">
    <location>
        <begin position="1546"/>
        <end position="1621"/>
    </location>
</feature>
<dbReference type="InterPro" id="IPR036736">
    <property type="entry name" value="ACP-like_sf"/>
</dbReference>
<evidence type="ECO:0000256" key="2">
    <source>
        <dbReference type="ARBA" id="ARBA00022450"/>
    </source>
</evidence>
<dbReference type="InterPro" id="IPR006162">
    <property type="entry name" value="Ppantetheine_attach_site"/>
</dbReference>
<dbReference type="Gene3D" id="3.30.559.30">
    <property type="entry name" value="Nonribosomal peptide synthetase, condensation domain"/>
    <property type="match status" value="1"/>
</dbReference>
<dbReference type="Pfam" id="PF00668">
    <property type="entry name" value="Condensation"/>
    <property type="match status" value="1"/>
</dbReference>
<comment type="cofactor">
    <cofactor evidence="1">
        <name>pantetheine 4'-phosphate</name>
        <dbReference type="ChEBI" id="CHEBI:47942"/>
    </cofactor>
</comment>
<dbReference type="SUPFAM" id="SSF56801">
    <property type="entry name" value="Acetyl-CoA synthetase-like"/>
    <property type="match status" value="2"/>
</dbReference>
<feature type="region of interest" description="Disordered" evidence="4">
    <location>
        <begin position="1526"/>
        <end position="1545"/>
    </location>
</feature>
<dbReference type="Gene3D" id="1.10.1200.10">
    <property type="entry name" value="ACP-like"/>
    <property type="match status" value="2"/>
</dbReference>
<evidence type="ECO:0000259" key="5">
    <source>
        <dbReference type="PROSITE" id="PS50075"/>
    </source>
</evidence>
<dbReference type="InterPro" id="IPR009081">
    <property type="entry name" value="PP-bd_ACP"/>
</dbReference>
<dbReference type="InterPro" id="IPR023213">
    <property type="entry name" value="CAT-like_dom_sf"/>
</dbReference>
<proteinExistence type="predicted"/>